<reference evidence="10" key="1">
    <citation type="submission" date="2022-07" db="EMBL/GenBank/DDBJ databases">
        <title>The genome of Lyophyllum shimeji provides insight into the initial evolution of ectomycorrhizal fungal genome.</title>
        <authorList>
            <person name="Kobayashi Y."/>
            <person name="Shibata T."/>
            <person name="Hirakawa H."/>
            <person name="Shigenobu S."/>
            <person name="Nishiyama T."/>
            <person name="Yamada A."/>
            <person name="Hasebe M."/>
            <person name="Kawaguchi M."/>
        </authorList>
    </citation>
    <scope>NUCLEOTIDE SEQUENCE</scope>
    <source>
        <strain evidence="10">AT787</strain>
    </source>
</reference>
<protein>
    <submittedName>
        <fullName evidence="10">Amino acid permease</fullName>
    </submittedName>
</protein>
<dbReference type="Gene3D" id="1.20.1740.10">
    <property type="entry name" value="Amino acid/polyamine transporter I"/>
    <property type="match status" value="1"/>
</dbReference>
<keyword evidence="5 8" id="KW-1133">Transmembrane helix</keyword>
<feature type="compositionally biased region" description="Basic and acidic residues" evidence="7">
    <location>
        <begin position="7"/>
        <end position="19"/>
    </location>
</feature>
<proteinExistence type="predicted"/>
<accession>A0A9P3PF89</accession>
<evidence type="ECO:0000259" key="9">
    <source>
        <dbReference type="Pfam" id="PF00324"/>
    </source>
</evidence>
<comment type="caution">
    <text evidence="10">The sequence shown here is derived from an EMBL/GenBank/DDBJ whole genome shotgun (WGS) entry which is preliminary data.</text>
</comment>
<evidence type="ECO:0000256" key="2">
    <source>
        <dbReference type="ARBA" id="ARBA00022448"/>
    </source>
</evidence>
<feature type="region of interest" description="Disordered" evidence="7">
    <location>
        <begin position="1"/>
        <end position="39"/>
    </location>
</feature>
<dbReference type="PANTHER" id="PTHR43341:SF1">
    <property type="entry name" value="GENERAL AMINO-ACID PERMEASE GAP1"/>
    <property type="match status" value="1"/>
</dbReference>
<gene>
    <name evidence="10" type="primary">lysP</name>
    <name evidence="10" type="ORF">LshimejAT787_0112370</name>
</gene>
<dbReference type="OrthoDB" id="3900342at2759"/>
<dbReference type="EMBL" id="BRPK01000001">
    <property type="protein sequence ID" value="GLB34353.1"/>
    <property type="molecule type" value="Genomic_DNA"/>
</dbReference>
<evidence type="ECO:0000256" key="3">
    <source>
        <dbReference type="ARBA" id="ARBA00022692"/>
    </source>
</evidence>
<evidence type="ECO:0000256" key="4">
    <source>
        <dbReference type="ARBA" id="ARBA00022970"/>
    </source>
</evidence>
<dbReference type="PANTHER" id="PTHR43341">
    <property type="entry name" value="AMINO ACID PERMEASE"/>
    <property type="match status" value="1"/>
</dbReference>
<evidence type="ECO:0000256" key="8">
    <source>
        <dbReference type="SAM" id="Phobius"/>
    </source>
</evidence>
<feature type="transmembrane region" description="Helical" evidence="8">
    <location>
        <begin position="63"/>
        <end position="87"/>
    </location>
</feature>
<name>A0A9P3PF89_LYOSH</name>
<evidence type="ECO:0000313" key="10">
    <source>
        <dbReference type="EMBL" id="GLB34353.1"/>
    </source>
</evidence>
<feature type="domain" description="Amino acid permease/ SLC12A" evidence="9">
    <location>
        <begin position="62"/>
        <end position="110"/>
    </location>
</feature>
<dbReference type="AlphaFoldDB" id="A0A9P3PF89"/>
<sequence>MTTPERTPSKESSYHKEELALGVESQPEPEAPPRSKARRIWEKVSSGAAEGNETQRGMQSRHLMMIAIGGTIGTGIFLSAGSAIALAGPGSTLLSYFVVGLFVYSVVITL</sequence>
<evidence type="ECO:0000313" key="11">
    <source>
        <dbReference type="Proteomes" id="UP001063166"/>
    </source>
</evidence>
<keyword evidence="3 8" id="KW-0812">Transmembrane</keyword>
<keyword evidence="2" id="KW-0813">Transport</keyword>
<evidence type="ECO:0000256" key="1">
    <source>
        <dbReference type="ARBA" id="ARBA00004141"/>
    </source>
</evidence>
<comment type="subcellular location">
    <subcellularLocation>
        <location evidence="1">Membrane</location>
        <topology evidence="1">Multi-pass membrane protein</topology>
    </subcellularLocation>
</comment>
<evidence type="ECO:0000256" key="7">
    <source>
        <dbReference type="SAM" id="MobiDB-lite"/>
    </source>
</evidence>
<dbReference type="Pfam" id="PF00324">
    <property type="entry name" value="AA_permease"/>
    <property type="match status" value="1"/>
</dbReference>
<organism evidence="10 11">
    <name type="scientific">Lyophyllum shimeji</name>
    <name type="common">Hon-shimeji</name>
    <name type="synonym">Tricholoma shimeji</name>
    <dbReference type="NCBI Taxonomy" id="47721"/>
    <lineage>
        <taxon>Eukaryota</taxon>
        <taxon>Fungi</taxon>
        <taxon>Dikarya</taxon>
        <taxon>Basidiomycota</taxon>
        <taxon>Agaricomycotina</taxon>
        <taxon>Agaricomycetes</taxon>
        <taxon>Agaricomycetidae</taxon>
        <taxon>Agaricales</taxon>
        <taxon>Tricholomatineae</taxon>
        <taxon>Lyophyllaceae</taxon>
        <taxon>Lyophyllum</taxon>
    </lineage>
</organism>
<evidence type="ECO:0000256" key="6">
    <source>
        <dbReference type="ARBA" id="ARBA00023136"/>
    </source>
</evidence>
<keyword evidence="11" id="KW-1185">Reference proteome</keyword>
<dbReference type="GO" id="GO:0015171">
    <property type="term" value="F:amino acid transmembrane transporter activity"/>
    <property type="evidence" value="ECO:0007669"/>
    <property type="project" value="TreeGrafter"/>
</dbReference>
<dbReference type="InterPro" id="IPR004841">
    <property type="entry name" value="AA-permease/SLC12A_dom"/>
</dbReference>
<feature type="transmembrane region" description="Helical" evidence="8">
    <location>
        <begin position="93"/>
        <end position="109"/>
    </location>
</feature>
<dbReference type="GO" id="GO:0016020">
    <property type="term" value="C:membrane"/>
    <property type="evidence" value="ECO:0007669"/>
    <property type="project" value="UniProtKB-SubCell"/>
</dbReference>
<keyword evidence="6 8" id="KW-0472">Membrane</keyword>
<dbReference type="Proteomes" id="UP001063166">
    <property type="component" value="Unassembled WGS sequence"/>
</dbReference>
<evidence type="ECO:0000256" key="5">
    <source>
        <dbReference type="ARBA" id="ARBA00022989"/>
    </source>
</evidence>
<keyword evidence="4" id="KW-0029">Amino-acid transport</keyword>
<dbReference type="InterPro" id="IPR050524">
    <property type="entry name" value="APC_YAT"/>
</dbReference>